<keyword evidence="1" id="KW-0472">Membrane</keyword>
<keyword evidence="4" id="KW-1185">Reference proteome</keyword>
<evidence type="ECO:0000256" key="1">
    <source>
        <dbReference type="SAM" id="Phobius"/>
    </source>
</evidence>
<keyword evidence="1" id="KW-1133">Transmembrane helix</keyword>
<reference evidence="3 4" key="1">
    <citation type="submission" date="2024-09" db="EMBL/GenBank/DDBJ databases">
        <authorList>
            <person name="Zhang Z.-H."/>
        </authorList>
    </citation>
    <scope>NUCLEOTIDE SEQUENCE [LARGE SCALE GENOMIC DNA]</scope>
    <source>
        <strain evidence="3 4">HHTR114</strain>
    </source>
</reference>
<proteinExistence type="predicted"/>
<dbReference type="InterPro" id="IPR001173">
    <property type="entry name" value="Glyco_trans_2-like"/>
</dbReference>
<dbReference type="Proteomes" id="UP001596116">
    <property type="component" value="Unassembled WGS sequence"/>
</dbReference>
<protein>
    <submittedName>
        <fullName evidence="3">Glycosyltransferase</fullName>
        <ecNumber evidence="3">2.4.-.-</ecNumber>
    </submittedName>
</protein>
<dbReference type="InterPro" id="IPR029044">
    <property type="entry name" value="Nucleotide-diphossugar_trans"/>
</dbReference>
<dbReference type="Pfam" id="PF00535">
    <property type="entry name" value="Glycos_transf_2"/>
    <property type="match status" value="1"/>
</dbReference>
<dbReference type="NCBIfam" id="TIGR03469">
    <property type="entry name" value="HpnB"/>
    <property type="match status" value="1"/>
</dbReference>
<dbReference type="PANTHER" id="PTHR43646:SF3">
    <property type="entry name" value="SLR1566 PROTEIN"/>
    <property type="match status" value="1"/>
</dbReference>
<sequence>MLSLIAFSTFAAWGWLTLLRGGFWRADARLSDKPDPAAWPDIAAIIPARDEAETIGDVIRAHGAADYPGKLTIVLADDGSTDGTADIARAAAAGSARAFDVVTVPPLPAGWTGKLWAVENGLKRAKEIAPAAKYILLTDADIGFARDTLSRLVAKAEDENLSLTSLMARLDARGPWASFLIPAFIYFFQKLYPFPRANDPDDNMAAAAGGCMLVRRDALDDIGGMAAIKDTLIDDCAIAIAVKDLTPTTKIWLGLANDEAVSLRDNRELSSIWSMVARTAYAQLGFSPLLLAGTVIGMALVYLAAPLILLTAFWHWNFAALFYAGGACALMAYTYWPTLRLYRRAPWETALLPVAAGLYTAMTIASALRHWRGEGAQWKGRTY</sequence>
<dbReference type="PANTHER" id="PTHR43646">
    <property type="entry name" value="GLYCOSYLTRANSFERASE"/>
    <property type="match status" value="1"/>
</dbReference>
<feature type="transmembrane region" description="Helical" evidence="1">
    <location>
        <begin position="350"/>
        <end position="371"/>
    </location>
</feature>
<feature type="transmembrane region" description="Helical" evidence="1">
    <location>
        <begin position="320"/>
        <end position="338"/>
    </location>
</feature>
<comment type="caution">
    <text evidence="3">The sequence shown here is derived from an EMBL/GenBank/DDBJ whole genome shotgun (WGS) entry which is preliminary data.</text>
</comment>
<dbReference type="GO" id="GO:0016757">
    <property type="term" value="F:glycosyltransferase activity"/>
    <property type="evidence" value="ECO:0007669"/>
    <property type="project" value="UniProtKB-KW"/>
</dbReference>
<dbReference type="Gene3D" id="3.90.550.10">
    <property type="entry name" value="Spore Coat Polysaccharide Biosynthesis Protein SpsA, Chain A"/>
    <property type="match status" value="1"/>
</dbReference>
<accession>A0ABW1L018</accession>
<dbReference type="RefSeq" id="WP_379881642.1">
    <property type="nucleotide sequence ID" value="NZ_JBHPON010000002.1"/>
</dbReference>
<dbReference type="InterPro" id="IPR017832">
    <property type="entry name" value="Glyco_trans_2_hopen-assoc_HpnB"/>
</dbReference>
<feature type="domain" description="Glycosyltransferase 2-like" evidence="2">
    <location>
        <begin position="45"/>
        <end position="222"/>
    </location>
</feature>
<dbReference type="EMBL" id="JBHPON010000002">
    <property type="protein sequence ID" value="MFC6037114.1"/>
    <property type="molecule type" value="Genomic_DNA"/>
</dbReference>
<evidence type="ECO:0000313" key="4">
    <source>
        <dbReference type="Proteomes" id="UP001596116"/>
    </source>
</evidence>
<dbReference type="EC" id="2.4.-.-" evidence="3"/>
<keyword evidence="3" id="KW-0808">Transferase</keyword>
<organism evidence="3 4">
    <name type="scientific">Hyphococcus aureus</name>
    <dbReference type="NCBI Taxonomy" id="2666033"/>
    <lineage>
        <taxon>Bacteria</taxon>
        <taxon>Pseudomonadati</taxon>
        <taxon>Pseudomonadota</taxon>
        <taxon>Alphaproteobacteria</taxon>
        <taxon>Parvularculales</taxon>
        <taxon>Parvularculaceae</taxon>
        <taxon>Hyphococcus</taxon>
    </lineage>
</organism>
<feature type="transmembrane region" description="Helical" evidence="1">
    <location>
        <begin position="289"/>
        <end position="313"/>
    </location>
</feature>
<keyword evidence="3" id="KW-0328">Glycosyltransferase</keyword>
<gene>
    <name evidence="3" type="ORF">ACFMB1_16280</name>
</gene>
<keyword evidence="1" id="KW-0812">Transmembrane</keyword>
<evidence type="ECO:0000313" key="3">
    <source>
        <dbReference type="EMBL" id="MFC6037114.1"/>
    </source>
</evidence>
<dbReference type="SUPFAM" id="SSF53448">
    <property type="entry name" value="Nucleotide-diphospho-sugar transferases"/>
    <property type="match status" value="1"/>
</dbReference>
<evidence type="ECO:0000259" key="2">
    <source>
        <dbReference type="Pfam" id="PF00535"/>
    </source>
</evidence>
<name>A0ABW1L018_9PROT</name>